<dbReference type="Proteomes" id="UP001281447">
    <property type="component" value="Unassembled WGS sequence"/>
</dbReference>
<accession>A0ABU5CBP6</accession>
<dbReference type="RefSeq" id="WP_390353844.1">
    <property type="nucleotide sequence ID" value="NZ_JBHUIZ010000003.1"/>
</dbReference>
<reference evidence="2 3" key="1">
    <citation type="submission" date="2023-10" db="EMBL/GenBank/DDBJ databases">
        <title>Virgibacillus halophilus 5B73C genome.</title>
        <authorList>
            <person name="Miliotis G."/>
            <person name="Sengupta P."/>
            <person name="Hameed A."/>
            <person name="Chuvochina M."/>
            <person name="Mcdonagh F."/>
            <person name="Simpson A.C."/>
            <person name="Singh N.K."/>
            <person name="Rekha P.D."/>
            <person name="Raman K."/>
            <person name="Hugenholtz P."/>
            <person name="Venkateswaran K."/>
        </authorList>
    </citation>
    <scope>NUCLEOTIDE SEQUENCE [LARGE SCALE GENOMIC DNA]</scope>
    <source>
        <strain evidence="2 3">5B73C</strain>
    </source>
</reference>
<feature type="domain" description="Sin" evidence="1">
    <location>
        <begin position="1"/>
        <end position="33"/>
    </location>
</feature>
<evidence type="ECO:0000259" key="1">
    <source>
        <dbReference type="PROSITE" id="PS51500"/>
    </source>
</evidence>
<dbReference type="InterPro" id="IPR010981">
    <property type="entry name" value="SinR/SinI_dimer_dom"/>
</dbReference>
<evidence type="ECO:0000313" key="2">
    <source>
        <dbReference type="EMBL" id="MDY0396756.1"/>
    </source>
</evidence>
<dbReference type="EMBL" id="JAWDIP010000004">
    <property type="protein sequence ID" value="MDY0396756.1"/>
    <property type="molecule type" value="Genomic_DNA"/>
</dbReference>
<keyword evidence="3" id="KW-1185">Reference proteome</keyword>
<evidence type="ECO:0000313" key="3">
    <source>
        <dbReference type="Proteomes" id="UP001281447"/>
    </source>
</evidence>
<protein>
    <submittedName>
        <fullName evidence="2">DNA-binding anti-repressor SinI</fullName>
    </submittedName>
</protein>
<dbReference type="GO" id="GO:0003677">
    <property type="term" value="F:DNA binding"/>
    <property type="evidence" value="ECO:0007669"/>
    <property type="project" value="UniProtKB-KW"/>
</dbReference>
<proteinExistence type="predicted"/>
<dbReference type="InterPro" id="IPR036281">
    <property type="entry name" value="SinR/SinI_dimer_dom_sf"/>
</dbReference>
<comment type="caution">
    <text evidence="2">The sequence shown here is derived from an EMBL/GenBank/DDBJ whole genome shotgun (WGS) entry which is preliminary data.</text>
</comment>
<organism evidence="2 3">
    <name type="scientific">Tigheibacillus halophilus</name>
    <dbReference type="NCBI Taxonomy" id="361280"/>
    <lineage>
        <taxon>Bacteria</taxon>
        <taxon>Bacillati</taxon>
        <taxon>Bacillota</taxon>
        <taxon>Bacilli</taxon>
        <taxon>Bacillales</taxon>
        <taxon>Bacillaceae</taxon>
        <taxon>Tigheibacillus</taxon>
    </lineage>
</organism>
<dbReference type="Pfam" id="PF08671">
    <property type="entry name" value="SinI"/>
    <property type="match status" value="1"/>
</dbReference>
<dbReference type="SUPFAM" id="SSF47406">
    <property type="entry name" value="SinR repressor dimerisation domain-like"/>
    <property type="match status" value="1"/>
</dbReference>
<keyword evidence="2" id="KW-0238">DNA-binding</keyword>
<sequence>MQKLDAEWMELIITAKQLGLNKEGVREFLKEKLYNHNEG</sequence>
<gene>
    <name evidence="2" type="primary">sinI</name>
    <name evidence="2" type="ORF">RWE15_23765</name>
</gene>
<name>A0ABU5CBP6_9BACI</name>
<dbReference type="PROSITE" id="PS51500">
    <property type="entry name" value="SIN"/>
    <property type="match status" value="1"/>
</dbReference>